<evidence type="ECO:0008006" key="4">
    <source>
        <dbReference type="Google" id="ProtNLM"/>
    </source>
</evidence>
<comment type="caution">
    <text evidence="2">The sequence shown here is derived from an EMBL/GenBank/DDBJ whole genome shotgun (WGS) entry which is preliminary data.</text>
</comment>
<dbReference type="Proteomes" id="UP000275456">
    <property type="component" value="Unassembled WGS sequence"/>
</dbReference>
<dbReference type="AlphaFoldDB" id="A0A3N2ASG8"/>
<keyword evidence="3" id="KW-1185">Reference proteome</keyword>
<evidence type="ECO:0000313" key="3">
    <source>
        <dbReference type="Proteomes" id="UP000275456"/>
    </source>
</evidence>
<dbReference type="SUPFAM" id="SSF48452">
    <property type="entry name" value="TPR-like"/>
    <property type="match status" value="1"/>
</dbReference>
<evidence type="ECO:0000313" key="2">
    <source>
        <dbReference type="EMBL" id="ROR65974.1"/>
    </source>
</evidence>
<dbReference type="Gene3D" id="1.25.40.10">
    <property type="entry name" value="Tetratricopeptide repeat domain"/>
    <property type="match status" value="1"/>
</dbReference>
<dbReference type="EMBL" id="RKHJ01000001">
    <property type="protein sequence ID" value="ROR65974.1"/>
    <property type="molecule type" value="Genomic_DNA"/>
</dbReference>
<evidence type="ECO:0000256" key="1">
    <source>
        <dbReference type="SAM" id="MobiDB-lite"/>
    </source>
</evidence>
<gene>
    <name evidence="2" type="ORF">EDD26_1349</name>
</gene>
<protein>
    <recommendedName>
        <fullName evidence="4">Tetratricopeptide repeat protein</fullName>
    </recommendedName>
</protein>
<proteinExistence type="predicted"/>
<organism evidence="2 3">
    <name type="scientific">Agrococcus jenensis</name>
    <dbReference type="NCBI Taxonomy" id="46353"/>
    <lineage>
        <taxon>Bacteria</taxon>
        <taxon>Bacillati</taxon>
        <taxon>Actinomycetota</taxon>
        <taxon>Actinomycetes</taxon>
        <taxon>Micrococcales</taxon>
        <taxon>Microbacteriaceae</taxon>
        <taxon>Agrococcus</taxon>
    </lineage>
</organism>
<feature type="region of interest" description="Disordered" evidence="1">
    <location>
        <begin position="1"/>
        <end position="23"/>
    </location>
</feature>
<name>A0A3N2ASG8_9MICO</name>
<accession>A0A3N2ASG8</accession>
<sequence>MLRRDGSSRIAARAPGESVPMRDDVGMSESIGYDQTALRNAVDVAAAARRLRQLGRERSLAAVSERAWLLESIGRLDEALTAATEAVTLARASGSRDRVAEARLLRASVVQTRGDLRTALRECTALIAESRSNDWVELWAHALQQRGTVHFALHQWHDACVDFTVAVELCREADLPAEQLQAAEVALLVATDRAQTEAIRAEQDVPRATHPIWGGR</sequence>
<reference evidence="2 3" key="1">
    <citation type="submission" date="2018-11" db="EMBL/GenBank/DDBJ databases">
        <title>Sequencing the genomes of 1000 actinobacteria strains.</title>
        <authorList>
            <person name="Klenk H.-P."/>
        </authorList>
    </citation>
    <scope>NUCLEOTIDE SEQUENCE [LARGE SCALE GENOMIC DNA]</scope>
    <source>
        <strain evidence="2 3">DSM 9580</strain>
    </source>
</reference>
<dbReference type="InterPro" id="IPR011990">
    <property type="entry name" value="TPR-like_helical_dom_sf"/>
</dbReference>